<feature type="transmembrane region" description="Helical" evidence="5">
    <location>
        <begin position="244"/>
        <end position="266"/>
    </location>
</feature>
<dbReference type="PIRSF" id="PIRSF031578">
    <property type="entry name" value="Uncharacterised_Vanz_RDD-cont"/>
    <property type="match status" value="1"/>
</dbReference>
<dbReference type="Pfam" id="PF04892">
    <property type="entry name" value="VanZ"/>
    <property type="match status" value="1"/>
</dbReference>
<dbReference type="Pfam" id="PF06271">
    <property type="entry name" value="RDD"/>
    <property type="match status" value="1"/>
</dbReference>
<sequence length="360" mass="41074">MLDAYWLPIGYALLTFPMLAFLFTLPFLVIQYRKYGYLNKIRVLVIYSLLLYLLTALYLVILPLPATRNTCSGLRESYMSWIPFQFVNDFLRETGVRFAEPSTYLRLFRERAFLQAAFNVLLLVPLGVYLRYYFRFGPVKAIAAAFGLSLFFEITQVTGLYGIYMCPYRLFDVDDLMLNTLGGAVGYAAAPLLTKLLPEARRLDERVDLKTERIGFTRRLVALQLDLLVLLPLLALFMKQSSLVIYGAVCFGYFIVLPYVTNGRTLGKFIVRIRVKGKGPRIRLHELLIRYGVLYGAIGGVNAALFDQYVRGLPPIGIAACFLTAGLVDLVFAVHAAPKLFRKDKTLFYERWSRTEHEIV</sequence>
<dbReference type="InterPro" id="IPR006976">
    <property type="entry name" value="VanZ-like"/>
</dbReference>
<feature type="domain" description="RDD" evidence="7">
    <location>
        <begin position="215"/>
        <end position="318"/>
    </location>
</feature>
<reference evidence="8 9" key="1">
    <citation type="submission" date="2024-09" db="EMBL/GenBank/DDBJ databases">
        <authorList>
            <person name="Sun Q."/>
            <person name="Mori K."/>
        </authorList>
    </citation>
    <scope>NUCLEOTIDE SEQUENCE [LARGE SCALE GENOMIC DNA]</scope>
    <source>
        <strain evidence="8 9">JCM 12520</strain>
    </source>
</reference>
<feature type="transmembrane region" description="Helical" evidence="5">
    <location>
        <begin position="6"/>
        <end position="29"/>
    </location>
</feature>
<evidence type="ECO:0000259" key="7">
    <source>
        <dbReference type="Pfam" id="PF06271"/>
    </source>
</evidence>
<name>A0ABV5VSX4_9BACL</name>
<feature type="transmembrane region" description="Helical" evidence="5">
    <location>
        <begin position="141"/>
        <end position="164"/>
    </location>
</feature>
<keyword evidence="3 5" id="KW-1133">Transmembrane helix</keyword>
<feature type="transmembrane region" description="Helical" evidence="5">
    <location>
        <begin position="219"/>
        <end position="238"/>
    </location>
</feature>
<evidence type="ECO:0000256" key="4">
    <source>
        <dbReference type="ARBA" id="ARBA00023136"/>
    </source>
</evidence>
<evidence type="ECO:0000256" key="2">
    <source>
        <dbReference type="ARBA" id="ARBA00022692"/>
    </source>
</evidence>
<dbReference type="PANTHER" id="PTHR36834:SF1">
    <property type="entry name" value="INTEGRAL MEMBRANE PROTEIN"/>
    <property type="match status" value="1"/>
</dbReference>
<dbReference type="RefSeq" id="WP_344906529.1">
    <property type="nucleotide sequence ID" value="NZ_BAAAYO010000005.1"/>
</dbReference>
<proteinExistence type="predicted"/>
<evidence type="ECO:0000256" key="3">
    <source>
        <dbReference type="ARBA" id="ARBA00022989"/>
    </source>
</evidence>
<dbReference type="PANTHER" id="PTHR36834">
    <property type="entry name" value="MEMBRANE PROTEIN-RELATED"/>
    <property type="match status" value="1"/>
</dbReference>
<dbReference type="InterPro" id="IPR053150">
    <property type="entry name" value="Teicoplanin_resist-assoc"/>
</dbReference>
<dbReference type="EMBL" id="JBHMAG010000006">
    <property type="protein sequence ID" value="MFB9751327.1"/>
    <property type="molecule type" value="Genomic_DNA"/>
</dbReference>
<gene>
    <name evidence="8" type="ORF">ACFFNY_07090</name>
</gene>
<accession>A0ABV5VSX4</accession>
<feature type="transmembrane region" description="Helical" evidence="5">
    <location>
        <begin position="41"/>
        <end position="61"/>
    </location>
</feature>
<keyword evidence="2 5" id="KW-0812">Transmembrane</keyword>
<dbReference type="Proteomes" id="UP001589619">
    <property type="component" value="Unassembled WGS sequence"/>
</dbReference>
<evidence type="ECO:0000259" key="6">
    <source>
        <dbReference type="Pfam" id="PF04892"/>
    </source>
</evidence>
<feature type="transmembrane region" description="Helical" evidence="5">
    <location>
        <begin position="312"/>
        <end position="337"/>
    </location>
</feature>
<evidence type="ECO:0000313" key="9">
    <source>
        <dbReference type="Proteomes" id="UP001589619"/>
    </source>
</evidence>
<feature type="transmembrane region" description="Helical" evidence="5">
    <location>
        <begin position="287"/>
        <end position="306"/>
    </location>
</feature>
<feature type="transmembrane region" description="Helical" evidence="5">
    <location>
        <begin position="176"/>
        <end position="198"/>
    </location>
</feature>
<comment type="caution">
    <text evidence="8">The sequence shown here is derived from an EMBL/GenBank/DDBJ whole genome shotgun (WGS) entry which is preliminary data.</text>
</comment>
<protein>
    <submittedName>
        <fullName evidence="8">VanZ family protein</fullName>
    </submittedName>
</protein>
<comment type="subcellular location">
    <subcellularLocation>
        <location evidence="1">Membrane</location>
        <topology evidence="1">Multi-pass membrane protein</topology>
    </subcellularLocation>
</comment>
<feature type="transmembrane region" description="Helical" evidence="5">
    <location>
        <begin position="112"/>
        <end position="134"/>
    </location>
</feature>
<organism evidence="8 9">
    <name type="scientific">Paenibacillus hodogayensis</name>
    <dbReference type="NCBI Taxonomy" id="279208"/>
    <lineage>
        <taxon>Bacteria</taxon>
        <taxon>Bacillati</taxon>
        <taxon>Bacillota</taxon>
        <taxon>Bacilli</taxon>
        <taxon>Bacillales</taxon>
        <taxon>Paenibacillaceae</taxon>
        <taxon>Paenibacillus</taxon>
    </lineage>
</organism>
<keyword evidence="4 5" id="KW-0472">Membrane</keyword>
<dbReference type="InterPro" id="IPR021192">
    <property type="entry name" value="UCP031578_Vanz/RDD"/>
</dbReference>
<keyword evidence="9" id="KW-1185">Reference proteome</keyword>
<feature type="domain" description="VanZ-like" evidence="6">
    <location>
        <begin position="50"/>
        <end position="193"/>
    </location>
</feature>
<dbReference type="InterPro" id="IPR010432">
    <property type="entry name" value="RDD"/>
</dbReference>
<evidence type="ECO:0000256" key="1">
    <source>
        <dbReference type="ARBA" id="ARBA00004141"/>
    </source>
</evidence>
<evidence type="ECO:0000256" key="5">
    <source>
        <dbReference type="SAM" id="Phobius"/>
    </source>
</evidence>
<evidence type="ECO:0000313" key="8">
    <source>
        <dbReference type="EMBL" id="MFB9751327.1"/>
    </source>
</evidence>